<accession>A0A9Q4C0Z3</accession>
<evidence type="ECO:0000259" key="1">
    <source>
        <dbReference type="Pfam" id="PF25945"/>
    </source>
</evidence>
<dbReference type="InterPro" id="IPR036681">
    <property type="entry name" value="PgpA-like_sf"/>
</dbReference>
<reference evidence="2" key="1">
    <citation type="submission" date="2022-09" db="EMBL/GenBank/DDBJ databases">
        <title>Haloadaptaus new haloarchaeum isolated from saline soil.</title>
        <authorList>
            <person name="Duran-Viseras A."/>
            <person name="Sanchez-Porro C."/>
            <person name="Ventosa A."/>
        </authorList>
    </citation>
    <scope>NUCLEOTIDE SEQUENCE</scope>
    <source>
        <strain evidence="2">F3-133</strain>
    </source>
</reference>
<dbReference type="GO" id="GO:0006629">
    <property type="term" value="P:lipid metabolic process"/>
    <property type="evidence" value="ECO:0007669"/>
    <property type="project" value="InterPro"/>
</dbReference>
<dbReference type="Proteomes" id="UP001149411">
    <property type="component" value="Unassembled WGS sequence"/>
</dbReference>
<dbReference type="AlphaFoldDB" id="A0A9Q4C0Z3"/>
<gene>
    <name evidence="2" type="ORF">EGH25_00910</name>
</gene>
<dbReference type="SUPFAM" id="SSF101307">
    <property type="entry name" value="YutG-like"/>
    <property type="match status" value="1"/>
</dbReference>
<feature type="domain" description="DUF7984" evidence="1">
    <location>
        <begin position="1"/>
        <end position="154"/>
    </location>
</feature>
<dbReference type="Pfam" id="PF25945">
    <property type="entry name" value="DUF7984"/>
    <property type="match status" value="1"/>
</dbReference>
<organism evidence="2 3">
    <name type="scientific">Halorutilus salinus</name>
    <dbReference type="NCBI Taxonomy" id="2487751"/>
    <lineage>
        <taxon>Archaea</taxon>
        <taxon>Methanobacteriati</taxon>
        <taxon>Methanobacteriota</taxon>
        <taxon>Stenosarchaea group</taxon>
        <taxon>Halobacteria</taxon>
        <taxon>Halorutilales</taxon>
        <taxon>Halorutilaceae</taxon>
        <taxon>Halorutilus</taxon>
    </lineage>
</organism>
<dbReference type="EMBL" id="RKLV01000001">
    <property type="protein sequence ID" value="MCX2817920.1"/>
    <property type="molecule type" value="Genomic_DNA"/>
</dbReference>
<sequence>MRVSRDTVDELDAYVDENLGDITALVNHARDSLGDAFDEDVPEVSADDVRDEFDAFLADDDPALNAAALYRVGVGLEVRNDYAGFVVDEIVGRNLAAVVAGNDPERTLAEATFHYIDVHTDEVLGETTAGEDDVLAGLAAGVQTRLPGWDWQEDGF</sequence>
<proteinExistence type="predicted"/>
<evidence type="ECO:0000313" key="2">
    <source>
        <dbReference type="EMBL" id="MCX2817920.1"/>
    </source>
</evidence>
<comment type="caution">
    <text evidence="2">The sequence shown here is derived from an EMBL/GenBank/DDBJ whole genome shotgun (WGS) entry which is preliminary data.</text>
</comment>
<keyword evidence="3" id="KW-1185">Reference proteome</keyword>
<dbReference type="GO" id="GO:0008962">
    <property type="term" value="F:phosphatidylglycerophosphatase activity"/>
    <property type="evidence" value="ECO:0007669"/>
    <property type="project" value="InterPro"/>
</dbReference>
<dbReference type="RefSeq" id="WP_266085459.1">
    <property type="nucleotide sequence ID" value="NZ_RKLV01000001.1"/>
</dbReference>
<protein>
    <recommendedName>
        <fullName evidence="1">DUF7984 domain-containing protein</fullName>
    </recommendedName>
</protein>
<dbReference type="InterPro" id="IPR058290">
    <property type="entry name" value="DUF7984"/>
</dbReference>
<evidence type="ECO:0000313" key="3">
    <source>
        <dbReference type="Proteomes" id="UP001149411"/>
    </source>
</evidence>
<name>A0A9Q4C0Z3_9EURY</name>